<comment type="similarity">
    <text evidence="3">Belongs to the peptidase S16 family.</text>
</comment>
<dbReference type="SMART" id="SM00382">
    <property type="entry name" value="AAA"/>
    <property type="match status" value="1"/>
</dbReference>
<dbReference type="KEGG" id="pcot:PCOAH_00049850"/>
<evidence type="ECO:0000256" key="3">
    <source>
        <dbReference type="PROSITE-ProRule" id="PRU01122"/>
    </source>
</evidence>
<dbReference type="Proteomes" id="UP000092716">
    <property type="component" value="Chromosome 13"/>
</dbReference>
<evidence type="ECO:0000313" key="7">
    <source>
        <dbReference type="EMBL" id="ANQ10659.1"/>
    </source>
</evidence>
<feature type="compositionally biased region" description="Basic and acidic residues" evidence="4">
    <location>
        <begin position="144"/>
        <end position="162"/>
    </location>
</feature>
<evidence type="ECO:0000256" key="4">
    <source>
        <dbReference type="SAM" id="MobiDB-lite"/>
    </source>
</evidence>
<dbReference type="SMART" id="SM00464">
    <property type="entry name" value="LON"/>
    <property type="match status" value="1"/>
</dbReference>
<dbReference type="GO" id="GO:0006515">
    <property type="term" value="P:protein quality control for misfolded or incompletely synthesized proteins"/>
    <property type="evidence" value="ECO:0007669"/>
    <property type="project" value="TreeGrafter"/>
</dbReference>
<evidence type="ECO:0000259" key="5">
    <source>
        <dbReference type="PROSITE" id="PS51786"/>
    </source>
</evidence>
<evidence type="ECO:0000256" key="2">
    <source>
        <dbReference type="ARBA" id="ARBA00022825"/>
    </source>
</evidence>
<evidence type="ECO:0000313" key="8">
    <source>
        <dbReference type="Proteomes" id="UP000092716"/>
    </source>
</evidence>
<feature type="domain" description="Lon N-terminal" evidence="6">
    <location>
        <begin position="42"/>
        <end position="318"/>
    </location>
</feature>
<dbReference type="PANTHER" id="PTHR43718">
    <property type="entry name" value="LON PROTEASE"/>
    <property type="match status" value="1"/>
</dbReference>
<dbReference type="RefSeq" id="XP_019917354.1">
    <property type="nucleotide sequence ID" value="XM_020061767.1"/>
</dbReference>
<dbReference type="OrthoDB" id="2411602at2759"/>
<dbReference type="VEuPathDB" id="PlasmoDB:PCOAH_00049850"/>
<dbReference type="GO" id="GO:0004176">
    <property type="term" value="F:ATP-dependent peptidase activity"/>
    <property type="evidence" value="ECO:0007669"/>
    <property type="project" value="UniProtKB-UniRule"/>
</dbReference>
<reference evidence="8" key="1">
    <citation type="submission" date="2016-06" db="EMBL/GenBank/DDBJ databases">
        <title>First high quality genome sequence of Plasmodium coatneyi using continuous long reads from single molecule, real-time sequencing.</title>
        <authorList>
            <person name="Chien J.-T."/>
            <person name="Pakala S.B."/>
            <person name="Geraldo J.A."/>
            <person name="Lapp S.A."/>
            <person name="Barnwell J.W."/>
            <person name="Kissinger J.C."/>
            <person name="Galinski M.R."/>
            <person name="Humphrey J.C."/>
        </authorList>
    </citation>
    <scope>NUCLEOTIDE SEQUENCE [LARGE SCALE GENOMIC DNA]</scope>
    <source>
        <strain evidence="8">Hackeri</strain>
    </source>
</reference>
<feature type="domain" description="Lon proteolytic" evidence="5">
    <location>
        <begin position="829"/>
        <end position="1014"/>
    </location>
</feature>
<dbReference type="GO" id="GO:0016887">
    <property type="term" value="F:ATP hydrolysis activity"/>
    <property type="evidence" value="ECO:0007669"/>
    <property type="project" value="InterPro"/>
</dbReference>
<keyword evidence="8" id="KW-1185">Reference proteome</keyword>
<evidence type="ECO:0000256" key="1">
    <source>
        <dbReference type="ARBA" id="ARBA00022670"/>
    </source>
</evidence>
<dbReference type="Gene3D" id="1.10.8.60">
    <property type="match status" value="1"/>
</dbReference>
<dbReference type="Pfam" id="PF00004">
    <property type="entry name" value="AAA"/>
    <property type="match status" value="1"/>
</dbReference>
<dbReference type="PRINTS" id="PR00830">
    <property type="entry name" value="ENDOLAPTASE"/>
</dbReference>
<gene>
    <name evidence="7" type="ORF">PCOAH_00049850</name>
</gene>
<dbReference type="Gene3D" id="3.30.230.10">
    <property type="match status" value="1"/>
</dbReference>
<dbReference type="InterPro" id="IPR003593">
    <property type="entry name" value="AAA+_ATPase"/>
</dbReference>
<organism evidence="7 8">
    <name type="scientific">Plasmodium coatneyi</name>
    <dbReference type="NCBI Taxonomy" id="208452"/>
    <lineage>
        <taxon>Eukaryota</taxon>
        <taxon>Sar</taxon>
        <taxon>Alveolata</taxon>
        <taxon>Apicomplexa</taxon>
        <taxon>Aconoidasida</taxon>
        <taxon>Haemosporida</taxon>
        <taxon>Plasmodiidae</taxon>
        <taxon>Plasmodium</taxon>
    </lineage>
</organism>
<proteinExistence type="inferred from homology"/>
<dbReference type="InterPro" id="IPR027065">
    <property type="entry name" value="Lon_Prtase"/>
</dbReference>
<dbReference type="GO" id="GO:0005524">
    <property type="term" value="F:ATP binding"/>
    <property type="evidence" value="ECO:0007669"/>
    <property type="project" value="InterPro"/>
</dbReference>
<dbReference type="Gene3D" id="1.20.58.1480">
    <property type="match status" value="1"/>
</dbReference>
<dbReference type="GO" id="GO:0004252">
    <property type="term" value="F:serine-type endopeptidase activity"/>
    <property type="evidence" value="ECO:0007669"/>
    <property type="project" value="UniProtKB-UniRule"/>
</dbReference>
<feature type="compositionally biased region" description="Basic and acidic residues" evidence="4">
    <location>
        <begin position="177"/>
        <end position="189"/>
    </location>
</feature>
<dbReference type="InterPro" id="IPR003111">
    <property type="entry name" value="Lon_prtase_N"/>
</dbReference>
<dbReference type="Pfam" id="PF05362">
    <property type="entry name" value="Lon_C"/>
    <property type="match status" value="1"/>
</dbReference>
<dbReference type="Gene3D" id="3.40.50.300">
    <property type="entry name" value="P-loop containing nucleotide triphosphate hydrolases"/>
    <property type="match status" value="1"/>
</dbReference>
<dbReference type="PROSITE" id="PS51787">
    <property type="entry name" value="LON_N"/>
    <property type="match status" value="1"/>
</dbReference>
<dbReference type="InterPro" id="IPR014721">
    <property type="entry name" value="Ribsml_uS5_D2-typ_fold_subgr"/>
</dbReference>
<feature type="compositionally biased region" description="Polar residues" evidence="4">
    <location>
        <begin position="163"/>
        <end position="172"/>
    </location>
</feature>
<dbReference type="GeneID" id="30911719"/>
<keyword evidence="2 3" id="KW-0720">Serine protease</keyword>
<accession>A0A1B1E7C0</accession>
<keyword evidence="3" id="KW-0378">Hydrolase</keyword>
<dbReference type="InterPro" id="IPR027417">
    <property type="entry name" value="P-loop_NTPase"/>
</dbReference>
<dbReference type="InterPro" id="IPR008269">
    <property type="entry name" value="Lon_proteolytic"/>
</dbReference>
<dbReference type="SUPFAM" id="SSF52540">
    <property type="entry name" value="P-loop containing nucleoside triphosphate hydrolases"/>
    <property type="match status" value="1"/>
</dbReference>
<feature type="region of interest" description="Disordered" evidence="4">
    <location>
        <begin position="144"/>
        <end position="189"/>
    </location>
</feature>
<feature type="active site" evidence="3">
    <location>
        <position position="920"/>
    </location>
</feature>
<name>A0A1B1E7C0_9APIC</name>
<dbReference type="PROSITE" id="PS51786">
    <property type="entry name" value="LON_PROTEOLYTIC"/>
    <property type="match status" value="1"/>
</dbReference>
<feature type="active site" evidence="3">
    <location>
        <position position="963"/>
    </location>
</feature>
<dbReference type="Pfam" id="PF02190">
    <property type="entry name" value="LON_substr_bdg"/>
    <property type="match status" value="1"/>
</dbReference>
<dbReference type="PANTHER" id="PTHR43718:SF2">
    <property type="entry name" value="LON PROTEASE HOMOLOG, MITOCHONDRIAL"/>
    <property type="match status" value="1"/>
</dbReference>
<dbReference type="InterPro" id="IPR003959">
    <property type="entry name" value="ATPase_AAA_core"/>
</dbReference>
<evidence type="ECO:0000259" key="6">
    <source>
        <dbReference type="PROSITE" id="PS51787"/>
    </source>
</evidence>
<keyword evidence="1 3" id="KW-0645">Protease</keyword>
<protein>
    <submittedName>
        <fullName evidence="7">Uncharacterized protein</fullName>
    </submittedName>
</protein>
<dbReference type="InterPro" id="IPR020568">
    <property type="entry name" value="Ribosomal_Su5_D2-typ_SF"/>
</dbReference>
<dbReference type="AlphaFoldDB" id="A0A1B1E7C0"/>
<dbReference type="SUPFAM" id="SSF54211">
    <property type="entry name" value="Ribosomal protein S5 domain 2-like"/>
    <property type="match status" value="1"/>
</dbReference>
<sequence length="1020" mass="115728">MNCLLKCRRYFDRTGRQHYRSIKPRGKNDTKLVSTIVGGKEMECFSLLNKPLFPGLSYVLNADRNIVKSFEKCKKKNAHIGLFLSKNVEDEQVGGFLNDPHSMMDDPIGGKPLLKKDIACINNVEDVYHCGSVGVIREVLYNDDQPKNETEGGRNPAEEIPHRSSSMESTETVACRNDSHYGKEQSERRGPLLDQSKHMHRVVIEIAEKVKIVKWVKGNTAQVDIIKREICSARNGKQIKAYQMEIIDRIKEIIHLNSACSVEYNLLLKYYDVKNVYSLVNLVGSITMGKSSSLQALLEKRDIEDQLATCLDLLNEDILLLKMKKELSTNLKNKFNDEKEKLMVREWISNLKKKIGEKTDHEILCDKFFAKFQSKRIHMDEEASATILREINKFSLYNEHCNDYASTYQYLNTVLSIPFGKYAPVCEDIGACERTLTQSHYGLHQVKKYILEYVGLYILNKNVKPKILTLVGYPGIGKTSICKAISSALQLPHYVINMNNITNMNELIGHRRTYVNSYEGKIVQALISTGVMNPLIVLDELDKVSFSNGNIYTTLLNLFDSSQNKGYKDVYVNFPINLERAFFVCTANSVEHIPETLLDRMEVVNVYPYTNEEKVAIFKNYLEKKIQEETKVTDVHLHMSEELLLYVIQNYTNENGIRQFYSIVYNVYKRRAFMLLKGVTGKVHLGVHNLHVFHDFVSLDCFRQRGGIQSIPCRQEGMIKSLAFTEDGGQVVTIEVVGLSGGNSQVGGSSNLYCTDAVMENTTQGGEIFLVYPNCRRNQFTMEDEMINPPALLRSTQLGKTVAEDTCRYGMAADHTSSHMVEPPLIDNDNPPFAINKTAEGTHRTEPFERNRSLEGTRPSELYQNYQIVITGNVGKIMQESILIANTFATHVLKKVVPNFQGQHLHINLSECDVKKDGPSAGVNFVTSILSYYLKMAISSSVCMTGEITLNGHVVKIGGLVEKMIVARNFGIRTLIIPRDNAQEYELLPSAVKGNIRVLYVHHYYQIFNFLFPKFGPLIP</sequence>
<dbReference type="EMBL" id="CP016251">
    <property type="protein sequence ID" value="ANQ10659.1"/>
    <property type="molecule type" value="Genomic_DNA"/>
</dbReference>